<name>A0A0F9XTQ6_9ZZZZ</name>
<keyword evidence="1" id="KW-0378">Hydrolase</keyword>
<dbReference type="PANTHER" id="PTHR43736">
    <property type="entry name" value="ADP-RIBOSE PYROPHOSPHATASE"/>
    <property type="match status" value="1"/>
</dbReference>
<evidence type="ECO:0000313" key="3">
    <source>
        <dbReference type="EMBL" id="KKO02822.1"/>
    </source>
</evidence>
<dbReference type="Pfam" id="PF00293">
    <property type="entry name" value="NUDIX"/>
    <property type="match status" value="1"/>
</dbReference>
<evidence type="ECO:0000259" key="2">
    <source>
        <dbReference type="PROSITE" id="PS51462"/>
    </source>
</evidence>
<dbReference type="AlphaFoldDB" id="A0A0F9XTQ6"/>
<evidence type="ECO:0000256" key="1">
    <source>
        <dbReference type="ARBA" id="ARBA00022801"/>
    </source>
</evidence>
<dbReference type="SUPFAM" id="SSF55811">
    <property type="entry name" value="Nudix"/>
    <property type="match status" value="1"/>
</dbReference>
<comment type="caution">
    <text evidence="3">The sequence shown here is derived from an EMBL/GenBank/DDBJ whole genome shotgun (WGS) entry which is preliminary data.</text>
</comment>
<proteinExistence type="predicted"/>
<accession>A0A0F9XTQ6</accession>
<dbReference type="EMBL" id="LAZR01000029">
    <property type="protein sequence ID" value="KKO02822.1"/>
    <property type="molecule type" value="Genomic_DNA"/>
</dbReference>
<dbReference type="InterPro" id="IPR020084">
    <property type="entry name" value="NUDIX_hydrolase_CS"/>
</dbReference>
<gene>
    <name evidence="3" type="ORF">LCGC14_0102720</name>
</gene>
<dbReference type="PANTHER" id="PTHR43736:SF1">
    <property type="entry name" value="DIHYDRONEOPTERIN TRIPHOSPHATE DIPHOSPHATASE"/>
    <property type="match status" value="1"/>
</dbReference>
<dbReference type="PROSITE" id="PS00893">
    <property type="entry name" value="NUDIX_BOX"/>
    <property type="match status" value="1"/>
</dbReference>
<dbReference type="PROSITE" id="PS51462">
    <property type="entry name" value="NUDIX"/>
    <property type="match status" value="1"/>
</dbReference>
<dbReference type="Gene3D" id="3.90.79.10">
    <property type="entry name" value="Nucleoside Triphosphate Pyrophosphohydrolase"/>
    <property type="match status" value="1"/>
</dbReference>
<dbReference type="InterPro" id="IPR000086">
    <property type="entry name" value="NUDIX_hydrolase_dom"/>
</dbReference>
<feature type="domain" description="Nudix hydrolase" evidence="2">
    <location>
        <begin position="10"/>
        <end position="138"/>
    </location>
</feature>
<sequence length="157" mass="18226">MEKRSILNQSKIVNIICSVAIQKDGKYALIKEAKKEVRNLWNFPSGKVMLNENLLDAAVRETKEETGYDCQIESLINIYYFYWDDMPGLTVRYNFLGKLTSGKKGKFAKDVLRVNWLSLEEIQKLANHKKLRSKATYQILEDLSKNVSYPLNVIKFI</sequence>
<dbReference type="GO" id="GO:0016787">
    <property type="term" value="F:hydrolase activity"/>
    <property type="evidence" value="ECO:0007669"/>
    <property type="project" value="UniProtKB-KW"/>
</dbReference>
<protein>
    <recommendedName>
        <fullName evidence="2">Nudix hydrolase domain-containing protein</fullName>
    </recommendedName>
</protein>
<reference evidence="3" key="1">
    <citation type="journal article" date="2015" name="Nature">
        <title>Complex archaea that bridge the gap between prokaryotes and eukaryotes.</title>
        <authorList>
            <person name="Spang A."/>
            <person name="Saw J.H."/>
            <person name="Jorgensen S.L."/>
            <person name="Zaremba-Niedzwiedzka K."/>
            <person name="Martijn J."/>
            <person name="Lind A.E."/>
            <person name="van Eijk R."/>
            <person name="Schleper C."/>
            <person name="Guy L."/>
            <person name="Ettema T.J."/>
        </authorList>
    </citation>
    <scope>NUCLEOTIDE SEQUENCE</scope>
</reference>
<organism evidence="3">
    <name type="scientific">marine sediment metagenome</name>
    <dbReference type="NCBI Taxonomy" id="412755"/>
    <lineage>
        <taxon>unclassified sequences</taxon>
        <taxon>metagenomes</taxon>
        <taxon>ecological metagenomes</taxon>
    </lineage>
</organism>
<dbReference type="InterPro" id="IPR015797">
    <property type="entry name" value="NUDIX_hydrolase-like_dom_sf"/>
</dbReference>